<evidence type="ECO:0000256" key="1">
    <source>
        <dbReference type="SAM" id="MobiDB-lite"/>
    </source>
</evidence>
<dbReference type="Proteomes" id="UP000290288">
    <property type="component" value="Unassembled WGS sequence"/>
</dbReference>
<dbReference type="EMBL" id="SDEE01000165">
    <property type="protein sequence ID" value="RXW20127.1"/>
    <property type="molecule type" value="Genomic_DNA"/>
</dbReference>
<feature type="region of interest" description="Disordered" evidence="1">
    <location>
        <begin position="30"/>
        <end position="69"/>
    </location>
</feature>
<evidence type="ECO:0000313" key="4">
    <source>
        <dbReference type="Proteomes" id="UP000290288"/>
    </source>
</evidence>
<protein>
    <submittedName>
        <fullName evidence="3">Uncharacterized protein</fullName>
    </submittedName>
</protein>
<accession>A0A4Q2DJQ9</accession>
<gene>
    <name evidence="3" type="ORF">EST38_g5724</name>
</gene>
<dbReference type="AlphaFoldDB" id="A0A4Q2DJQ9"/>
<reference evidence="3 4" key="1">
    <citation type="submission" date="2019-01" db="EMBL/GenBank/DDBJ databases">
        <title>Draft genome sequence of Psathyrella aberdarensis IHI B618.</title>
        <authorList>
            <person name="Buettner E."/>
            <person name="Kellner H."/>
        </authorList>
    </citation>
    <scope>NUCLEOTIDE SEQUENCE [LARGE SCALE GENOMIC DNA]</scope>
    <source>
        <strain evidence="3 4">IHI B618</strain>
    </source>
</reference>
<organism evidence="3 4">
    <name type="scientific">Candolleomyces aberdarensis</name>
    <dbReference type="NCBI Taxonomy" id="2316362"/>
    <lineage>
        <taxon>Eukaryota</taxon>
        <taxon>Fungi</taxon>
        <taxon>Dikarya</taxon>
        <taxon>Basidiomycota</taxon>
        <taxon>Agaricomycotina</taxon>
        <taxon>Agaricomycetes</taxon>
        <taxon>Agaricomycetidae</taxon>
        <taxon>Agaricales</taxon>
        <taxon>Agaricineae</taxon>
        <taxon>Psathyrellaceae</taxon>
        <taxon>Candolleomyces</taxon>
    </lineage>
</organism>
<proteinExistence type="predicted"/>
<sequence>MFSKLNVVCVVALALLLNQYCQAVPLPSDNDSNAAPPCESQPQAERGSSLYSRQCPGFRYKNPTPDSDE</sequence>
<evidence type="ECO:0000256" key="2">
    <source>
        <dbReference type="SAM" id="SignalP"/>
    </source>
</evidence>
<evidence type="ECO:0000313" key="3">
    <source>
        <dbReference type="EMBL" id="RXW20127.1"/>
    </source>
</evidence>
<feature type="signal peptide" evidence="2">
    <location>
        <begin position="1"/>
        <end position="23"/>
    </location>
</feature>
<comment type="caution">
    <text evidence="3">The sequence shown here is derived from an EMBL/GenBank/DDBJ whole genome shotgun (WGS) entry which is preliminary data.</text>
</comment>
<keyword evidence="2" id="KW-0732">Signal</keyword>
<keyword evidence="4" id="KW-1185">Reference proteome</keyword>
<name>A0A4Q2DJQ9_9AGAR</name>
<feature type="chain" id="PRO_5020287676" evidence="2">
    <location>
        <begin position="24"/>
        <end position="69"/>
    </location>
</feature>